<name>A0ACC4CQ90_POPAL</name>
<organism evidence="1 2">
    <name type="scientific">Populus alba</name>
    <name type="common">White poplar</name>
    <dbReference type="NCBI Taxonomy" id="43335"/>
    <lineage>
        <taxon>Eukaryota</taxon>
        <taxon>Viridiplantae</taxon>
        <taxon>Streptophyta</taxon>
        <taxon>Embryophyta</taxon>
        <taxon>Tracheophyta</taxon>
        <taxon>Spermatophyta</taxon>
        <taxon>Magnoliopsida</taxon>
        <taxon>eudicotyledons</taxon>
        <taxon>Gunneridae</taxon>
        <taxon>Pentapetalae</taxon>
        <taxon>rosids</taxon>
        <taxon>fabids</taxon>
        <taxon>Malpighiales</taxon>
        <taxon>Salicaceae</taxon>
        <taxon>Saliceae</taxon>
        <taxon>Populus</taxon>
    </lineage>
</organism>
<protein>
    <submittedName>
        <fullName evidence="1">Uncharacterized protein</fullName>
    </submittedName>
</protein>
<proteinExistence type="predicted"/>
<dbReference type="EMBL" id="RCHU02000002">
    <property type="protein sequence ID" value="KAL3603480.1"/>
    <property type="molecule type" value="Genomic_DNA"/>
</dbReference>
<dbReference type="Proteomes" id="UP000309997">
    <property type="component" value="Unassembled WGS sequence"/>
</dbReference>
<evidence type="ECO:0000313" key="2">
    <source>
        <dbReference type="Proteomes" id="UP000309997"/>
    </source>
</evidence>
<sequence length="72" mass="7946">MERQASISSSRPPPSLARQTSGGHFNALLRTELASQTLWEGTLTQTTGNTPPTQAKNMVSYQTQKLEELEEI</sequence>
<accession>A0ACC4CQ90</accession>
<comment type="caution">
    <text evidence="1">The sequence shown here is derived from an EMBL/GenBank/DDBJ whole genome shotgun (WGS) entry which is preliminary data.</text>
</comment>
<evidence type="ECO:0000313" key="1">
    <source>
        <dbReference type="EMBL" id="KAL3603480.1"/>
    </source>
</evidence>
<gene>
    <name evidence="1" type="ORF">D5086_004339</name>
</gene>
<reference evidence="1 2" key="1">
    <citation type="journal article" date="2024" name="Plant Biotechnol. J.">
        <title>Genome and CRISPR/Cas9 system of a widespread forest tree (Populus alba) in the world.</title>
        <authorList>
            <person name="Liu Y.J."/>
            <person name="Jiang P.F."/>
            <person name="Han X.M."/>
            <person name="Li X.Y."/>
            <person name="Wang H.M."/>
            <person name="Wang Y.J."/>
            <person name="Wang X.X."/>
            <person name="Zeng Q.Y."/>
        </authorList>
    </citation>
    <scope>NUCLEOTIDE SEQUENCE [LARGE SCALE GENOMIC DNA]</scope>
    <source>
        <strain evidence="2">cv. PAL-ZL1</strain>
    </source>
</reference>
<keyword evidence="2" id="KW-1185">Reference proteome</keyword>